<name>A0AAU8C8L5_9EURY</name>
<dbReference type="EMBL" id="CP159203">
    <property type="protein sequence ID" value="XCF15120.1"/>
    <property type="molecule type" value="Genomic_DNA"/>
</dbReference>
<gene>
    <name evidence="1" type="ORF">ABSL23_00485</name>
</gene>
<evidence type="ECO:0000313" key="1">
    <source>
        <dbReference type="EMBL" id="XCF15120.1"/>
    </source>
</evidence>
<reference evidence="1" key="1">
    <citation type="submission" date="2024-06" db="EMBL/GenBank/DDBJ databases">
        <title>Genome Sequence of an extremely halophilic archaeon isolated from Permian era halite, Salado Formation, Carlsbad, New Mexico: Halobacterium sp. strain NMX12-1.</title>
        <authorList>
            <person name="Sotoa L."/>
            <person name="DasSarma P."/>
            <person name="Anton B.P."/>
            <person name="Vincze T."/>
            <person name="Verma I."/>
            <person name="Eralp B."/>
            <person name="Powers D.W."/>
            <person name="Dozier B.L."/>
            <person name="Roberts R.J."/>
            <person name="DasSarma S."/>
        </authorList>
    </citation>
    <scope>NUCLEOTIDE SEQUENCE</scope>
    <source>
        <strain evidence="1">NMX12-1</strain>
        <plasmid evidence="1">pNMX12-1_234</plasmid>
    </source>
</reference>
<keyword evidence="1" id="KW-0614">Plasmid</keyword>
<organism evidence="1">
    <name type="scientific">Halobacterium sp. NMX12-1</name>
    <dbReference type="NCBI Taxonomy" id="3166650"/>
    <lineage>
        <taxon>Archaea</taxon>
        <taxon>Methanobacteriati</taxon>
        <taxon>Methanobacteriota</taxon>
        <taxon>Stenosarchaea group</taxon>
        <taxon>Halobacteria</taxon>
        <taxon>Halobacteriales</taxon>
        <taxon>Halobacteriaceae</taxon>
        <taxon>Halobacterium</taxon>
    </lineage>
</organism>
<accession>A0AAU8C8L5</accession>
<geneLocation type="plasmid" evidence="1">
    <name>pNMX12-1_234</name>
</geneLocation>
<dbReference type="KEGG" id="hanx:ABSL23_00485"/>
<dbReference type="RefSeq" id="WP_353633235.1">
    <property type="nucleotide sequence ID" value="NZ_CP159203.1"/>
</dbReference>
<proteinExistence type="predicted"/>
<dbReference type="GeneID" id="91107581"/>
<dbReference type="AlphaFoldDB" id="A0AAU8C8L5"/>
<protein>
    <recommendedName>
        <fullName evidence="2">Lipoprotein</fullName>
    </recommendedName>
</protein>
<dbReference type="PROSITE" id="PS51257">
    <property type="entry name" value="PROKAR_LIPOPROTEIN"/>
    <property type="match status" value="1"/>
</dbReference>
<evidence type="ECO:0008006" key="2">
    <source>
        <dbReference type="Google" id="ProtNLM"/>
    </source>
</evidence>
<sequence>MSKPSIPALAAVVLVVLSGCSAIMGPASEEIGQHRFVVENGHPEAQNVTATIAVRGEGPVVNETRRLAPDEQWVVATLNTSALTDGYTMRASTARASASHETPNGGPGATVIFIGEGRISTCEGNATCYNETA</sequence>